<accession>A0AAW1SZH5</accession>
<keyword evidence="6" id="KW-0249">Electron transport</keyword>
<feature type="region of interest" description="Disordered" evidence="11">
    <location>
        <begin position="1"/>
        <end position="31"/>
    </location>
</feature>
<dbReference type="FunFam" id="3.40.30.10:FF:000149">
    <property type="entry name" value="Thioredoxin-like protein CITRX, chloroplastic"/>
    <property type="match status" value="1"/>
</dbReference>
<evidence type="ECO:0000256" key="6">
    <source>
        <dbReference type="ARBA" id="ARBA00022982"/>
    </source>
</evidence>
<keyword evidence="8" id="KW-1015">Disulfide bond</keyword>
<dbReference type="InterPro" id="IPR017937">
    <property type="entry name" value="Thioredoxin_CS"/>
</dbReference>
<dbReference type="GO" id="GO:0009507">
    <property type="term" value="C:chloroplast"/>
    <property type="evidence" value="ECO:0007669"/>
    <property type="project" value="UniProtKB-SubCell"/>
</dbReference>
<sequence length="155" mass="16710">MHAHVPIHVHSGRSTDNQLSSSTAAEGATSAATPVGAKITSQAEATGPLVQQLNAEELEVAIAERDRPLIIDFFATWCGPCLLLAKELEKVAQELGDTIRVVKVDTDKNPMLSSQLQIQGLPTMVFVGMDKDKPALRTEGLLPAEVIKEIIEKEM</sequence>
<evidence type="ECO:0000259" key="12">
    <source>
        <dbReference type="PROSITE" id="PS51352"/>
    </source>
</evidence>
<dbReference type="InterPro" id="IPR044182">
    <property type="entry name" value="CITRX"/>
</dbReference>
<evidence type="ECO:0000256" key="2">
    <source>
        <dbReference type="ARBA" id="ARBA00022448"/>
    </source>
</evidence>
<evidence type="ECO:0000256" key="8">
    <source>
        <dbReference type="ARBA" id="ARBA00023157"/>
    </source>
</evidence>
<keyword evidence="14" id="KW-1185">Reference proteome</keyword>
<proteinExistence type="inferred from homology"/>
<keyword evidence="4" id="KW-0934">Plastid</keyword>
<dbReference type="CDD" id="cd02947">
    <property type="entry name" value="TRX_family"/>
    <property type="match status" value="1"/>
</dbReference>
<comment type="caution">
    <text evidence="13">The sequence shown here is derived from an EMBL/GenBank/DDBJ whole genome shotgun (WGS) entry which is preliminary data.</text>
</comment>
<keyword evidence="3" id="KW-0150">Chloroplast</keyword>
<reference evidence="13 14" key="1">
    <citation type="journal article" date="2024" name="Nat. Commun.">
        <title>Phylogenomics reveals the evolutionary origins of lichenization in chlorophyte algae.</title>
        <authorList>
            <person name="Puginier C."/>
            <person name="Libourel C."/>
            <person name="Otte J."/>
            <person name="Skaloud P."/>
            <person name="Haon M."/>
            <person name="Grisel S."/>
            <person name="Petersen M."/>
            <person name="Berrin J.G."/>
            <person name="Delaux P.M."/>
            <person name="Dal Grande F."/>
            <person name="Keller J."/>
        </authorList>
    </citation>
    <scope>NUCLEOTIDE SEQUENCE [LARGE SCALE GENOMIC DNA]</scope>
    <source>
        <strain evidence="13 14">SAG 2523</strain>
    </source>
</reference>
<dbReference type="Gene3D" id="3.40.30.10">
    <property type="entry name" value="Glutaredoxin"/>
    <property type="match status" value="1"/>
</dbReference>
<dbReference type="InterPro" id="IPR013766">
    <property type="entry name" value="Thioredoxin_domain"/>
</dbReference>
<evidence type="ECO:0000256" key="1">
    <source>
        <dbReference type="ARBA" id="ARBA00004229"/>
    </source>
</evidence>
<dbReference type="GO" id="GO:0045454">
    <property type="term" value="P:cell redox homeostasis"/>
    <property type="evidence" value="ECO:0007669"/>
    <property type="project" value="InterPro"/>
</dbReference>
<evidence type="ECO:0000256" key="9">
    <source>
        <dbReference type="ARBA" id="ARBA00023284"/>
    </source>
</evidence>
<evidence type="ECO:0000313" key="14">
    <source>
        <dbReference type="Proteomes" id="UP001485043"/>
    </source>
</evidence>
<evidence type="ECO:0000256" key="10">
    <source>
        <dbReference type="ARBA" id="ARBA00024039"/>
    </source>
</evidence>
<comment type="subcellular location">
    <subcellularLocation>
        <location evidence="1">Plastid</location>
        <location evidence="1">Chloroplast</location>
    </subcellularLocation>
</comment>
<gene>
    <name evidence="13" type="ORF">WJX84_009202</name>
</gene>
<keyword evidence="9" id="KW-0676">Redox-active center</keyword>
<dbReference type="PROSITE" id="PS00194">
    <property type="entry name" value="THIOREDOXIN_1"/>
    <property type="match status" value="1"/>
</dbReference>
<evidence type="ECO:0000313" key="13">
    <source>
        <dbReference type="EMBL" id="KAK9861920.1"/>
    </source>
</evidence>
<dbReference type="Proteomes" id="UP001485043">
    <property type="component" value="Unassembled WGS sequence"/>
</dbReference>
<dbReference type="SUPFAM" id="SSF52833">
    <property type="entry name" value="Thioredoxin-like"/>
    <property type="match status" value="1"/>
</dbReference>
<keyword evidence="2" id="KW-0813">Transport</keyword>
<feature type="domain" description="Thioredoxin" evidence="12">
    <location>
        <begin position="19"/>
        <end position="155"/>
    </location>
</feature>
<feature type="compositionally biased region" description="Low complexity" evidence="11">
    <location>
        <begin position="20"/>
        <end position="31"/>
    </location>
</feature>
<keyword evidence="7" id="KW-0560">Oxidoreductase</keyword>
<dbReference type="AlphaFoldDB" id="A0AAW1SZH5"/>
<feature type="compositionally biased region" description="Basic residues" evidence="11">
    <location>
        <begin position="1"/>
        <end position="11"/>
    </location>
</feature>
<dbReference type="PANTHER" id="PTHR47834">
    <property type="entry name" value="THIOREDOXIN-LIKE PROTEIN CITRX, CHLOROPLASTIC"/>
    <property type="match status" value="1"/>
</dbReference>
<evidence type="ECO:0000256" key="7">
    <source>
        <dbReference type="ARBA" id="ARBA00023002"/>
    </source>
</evidence>
<protein>
    <recommendedName>
        <fullName evidence="12">Thioredoxin domain-containing protein</fullName>
    </recommendedName>
</protein>
<name>A0AAW1SZH5_9CHLO</name>
<organism evidence="13 14">
    <name type="scientific">Apatococcus fuscideae</name>
    <dbReference type="NCBI Taxonomy" id="2026836"/>
    <lineage>
        <taxon>Eukaryota</taxon>
        <taxon>Viridiplantae</taxon>
        <taxon>Chlorophyta</taxon>
        <taxon>core chlorophytes</taxon>
        <taxon>Trebouxiophyceae</taxon>
        <taxon>Chlorellales</taxon>
        <taxon>Chlorellaceae</taxon>
        <taxon>Apatococcus</taxon>
    </lineage>
</organism>
<keyword evidence="5" id="KW-0809">Transit peptide</keyword>
<dbReference type="InterPro" id="IPR036249">
    <property type="entry name" value="Thioredoxin-like_sf"/>
</dbReference>
<dbReference type="PANTHER" id="PTHR47834:SF2">
    <property type="entry name" value="THIOREDOXIN-LIKE PROTEIN CITRX, CHLOROPLASTIC"/>
    <property type="match status" value="1"/>
</dbReference>
<dbReference type="Pfam" id="PF00085">
    <property type="entry name" value="Thioredoxin"/>
    <property type="match status" value="1"/>
</dbReference>
<evidence type="ECO:0000256" key="5">
    <source>
        <dbReference type="ARBA" id="ARBA00022946"/>
    </source>
</evidence>
<dbReference type="GO" id="GO:0015035">
    <property type="term" value="F:protein-disulfide reductase activity"/>
    <property type="evidence" value="ECO:0007669"/>
    <property type="project" value="InterPro"/>
</dbReference>
<evidence type="ECO:0000256" key="11">
    <source>
        <dbReference type="SAM" id="MobiDB-lite"/>
    </source>
</evidence>
<evidence type="ECO:0000256" key="4">
    <source>
        <dbReference type="ARBA" id="ARBA00022640"/>
    </source>
</evidence>
<dbReference type="PROSITE" id="PS51352">
    <property type="entry name" value="THIOREDOXIN_2"/>
    <property type="match status" value="1"/>
</dbReference>
<evidence type="ECO:0000256" key="3">
    <source>
        <dbReference type="ARBA" id="ARBA00022528"/>
    </source>
</evidence>
<comment type="similarity">
    <text evidence="10">Belongs to the thioredoxin family. Plant CITRX-type subfamily.</text>
</comment>
<dbReference type="EMBL" id="JALJOV010000681">
    <property type="protein sequence ID" value="KAK9861920.1"/>
    <property type="molecule type" value="Genomic_DNA"/>
</dbReference>